<evidence type="ECO:0000256" key="2">
    <source>
        <dbReference type="SAM" id="SignalP"/>
    </source>
</evidence>
<gene>
    <name evidence="3" type="ORF">G7Z17_g10857</name>
</gene>
<dbReference type="AlphaFoldDB" id="A0A9P5H259"/>
<evidence type="ECO:0000313" key="3">
    <source>
        <dbReference type="EMBL" id="KAF7543286.1"/>
    </source>
</evidence>
<organism evidence="3 4">
    <name type="scientific">Cylindrodendrum hubeiense</name>
    <dbReference type="NCBI Taxonomy" id="595255"/>
    <lineage>
        <taxon>Eukaryota</taxon>
        <taxon>Fungi</taxon>
        <taxon>Dikarya</taxon>
        <taxon>Ascomycota</taxon>
        <taxon>Pezizomycotina</taxon>
        <taxon>Sordariomycetes</taxon>
        <taxon>Hypocreomycetidae</taxon>
        <taxon>Hypocreales</taxon>
        <taxon>Nectriaceae</taxon>
        <taxon>Cylindrodendrum</taxon>
    </lineage>
</organism>
<dbReference type="Proteomes" id="UP000722485">
    <property type="component" value="Unassembled WGS sequence"/>
</dbReference>
<name>A0A9P5H259_9HYPO</name>
<feature type="region of interest" description="Disordered" evidence="1">
    <location>
        <begin position="27"/>
        <end position="58"/>
    </location>
</feature>
<feature type="compositionally biased region" description="Polar residues" evidence="1">
    <location>
        <begin position="30"/>
        <end position="41"/>
    </location>
</feature>
<feature type="chain" id="PRO_5040441298" evidence="2">
    <location>
        <begin position="27"/>
        <end position="270"/>
    </location>
</feature>
<comment type="caution">
    <text evidence="3">The sequence shown here is derived from an EMBL/GenBank/DDBJ whole genome shotgun (WGS) entry which is preliminary data.</text>
</comment>
<proteinExistence type="predicted"/>
<keyword evidence="4" id="KW-1185">Reference proteome</keyword>
<feature type="signal peptide" evidence="2">
    <location>
        <begin position="1"/>
        <end position="26"/>
    </location>
</feature>
<sequence>MGSWAAVSWANVAIAVVANLPGKAVARTQAPGTQDETAVNSSPPPGSRVLHREDVDNGSLTPATLGRIFAPRCHIWDAEEARNCCKLSPTGMEGTKDSPTPDAARPAYNTPPTVRLSDVKPHCPSAFVHSSTPPTDEQVRVLGVPLEMATLENTGPAPQRVQRQQADDAGSSEGVAQPRLDRPGQRPAPSRQNAVSMCLQSFDNARGQDTANNDEQVPRCHIARCGWARFASPPADPLASEAILNPGRCFAGVLGLATRGSRPGAKIRFL</sequence>
<keyword evidence="2" id="KW-0732">Signal</keyword>
<dbReference type="EMBL" id="JAANBB010000377">
    <property type="protein sequence ID" value="KAF7543286.1"/>
    <property type="molecule type" value="Genomic_DNA"/>
</dbReference>
<evidence type="ECO:0000313" key="4">
    <source>
        <dbReference type="Proteomes" id="UP000722485"/>
    </source>
</evidence>
<dbReference type="OrthoDB" id="10668988at2759"/>
<accession>A0A9P5H259</accession>
<evidence type="ECO:0000256" key="1">
    <source>
        <dbReference type="SAM" id="MobiDB-lite"/>
    </source>
</evidence>
<feature type="region of interest" description="Disordered" evidence="1">
    <location>
        <begin position="152"/>
        <end position="193"/>
    </location>
</feature>
<protein>
    <submittedName>
        <fullName evidence="3">Uncharacterized protein</fullName>
    </submittedName>
</protein>
<reference evidence="3" key="1">
    <citation type="submission" date="2020-03" db="EMBL/GenBank/DDBJ databases">
        <title>Draft Genome Sequence of Cylindrodendrum hubeiense.</title>
        <authorList>
            <person name="Buettner E."/>
            <person name="Kellner H."/>
        </authorList>
    </citation>
    <scope>NUCLEOTIDE SEQUENCE</scope>
    <source>
        <strain evidence="3">IHI 201604</strain>
    </source>
</reference>